<dbReference type="SUPFAM" id="SSF53092">
    <property type="entry name" value="Creatinase/prolidase N-terminal domain"/>
    <property type="match status" value="1"/>
</dbReference>
<gene>
    <name evidence="7" type="ORF">pipiens_012848</name>
</gene>
<dbReference type="InterPro" id="IPR000994">
    <property type="entry name" value="Pept_M24"/>
</dbReference>
<dbReference type="InterPro" id="IPR050422">
    <property type="entry name" value="X-Pro_aminopeptidase_P"/>
</dbReference>
<sequence>MFLLGPQLLQLDQAGTQTAAVGGSKRTRVTLCQRLINEKGDDFEQSQKSLQVENGQLIKLISNLADAYGKQIQVHDADTISSTLLALVPADAANGQQQQHQQRGPRRAKCLNQDRIQLYDGHDKVLHQRLQSIRNEMRTRPSTQSTEVDAYLVTSYDEHMSDHLMEADQRLKFLSGFSGNSGEAVVTGKSAALWVDARFYDQADHEVNCDWKIFRRGEHPTIGEWIMNELPGDSRVGADPHFVPHSLWINLDRQLNSEFIKLVKLHRNLVDLVWGSRRPLPRSGSVKVHPMWLAGDSWDAKVNRLRSNLTAMRCDAMIITSLTEVAYILNVRGNDIPYTPVFKAYLLISNREIILYTNKTRINVGLVNHLKSHSCHNEYCVQLKEYQDVWRDLRTLSQHWKRILVPMAAVFDMGASEAIHGAIPRELVLDRPSPVIFMRAQKNEVEKQGMKKAHIRDGAAMCEVLSFLEDRFLAGDHFTELSLSREVDRRRKIQDLNEGVSFRTIVAFGPHSAIPHYSSSNRTNVEITEFSTVLIDSGGQYQDGTTDVSRTVHLGEPTAEQIRAYTNVLIGMIRLSVLTFPENLKPAELDALARGPVWGDMNDYPHGTGHGIGSYLSVHESPISISYTSKQRYGFKEGYFFSNEPGYYKSGDFGIRLENVLEVLDTGKVHPSGAKFLSFQDVTLVPFEPKMIDRSLLSAPEVKWINDYNARIRTLVGEELKRKQKMDAFYWMMNKTRNVPEYRSDADSAARHVSLNLQIVTLAISAAIASLLLMVS</sequence>
<keyword evidence="3" id="KW-0378">Hydrolase</keyword>
<evidence type="ECO:0000256" key="2">
    <source>
        <dbReference type="ARBA" id="ARBA00022723"/>
    </source>
</evidence>
<dbReference type="SUPFAM" id="SSF55920">
    <property type="entry name" value="Creatinase/aminopeptidase"/>
    <property type="match status" value="1"/>
</dbReference>
<dbReference type="InterPro" id="IPR033740">
    <property type="entry name" value="Pept_M24B"/>
</dbReference>
<evidence type="ECO:0000256" key="1">
    <source>
        <dbReference type="ARBA" id="ARBA00008766"/>
    </source>
</evidence>
<dbReference type="FunFam" id="3.40.350.10:FF:000016">
    <property type="entry name" value="Xaa-Pro aminopeptidase"/>
    <property type="match status" value="1"/>
</dbReference>
<dbReference type="FunFam" id="3.90.230.10:FF:000009">
    <property type="entry name" value="xaa-Pro aminopeptidase 2"/>
    <property type="match status" value="1"/>
</dbReference>
<evidence type="ECO:0000259" key="6">
    <source>
        <dbReference type="Pfam" id="PF16188"/>
    </source>
</evidence>
<dbReference type="InterPro" id="IPR032416">
    <property type="entry name" value="Peptidase_M24_C"/>
</dbReference>
<dbReference type="InterPro" id="IPR000587">
    <property type="entry name" value="Creatinase_N"/>
</dbReference>
<dbReference type="InterPro" id="IPR036005">
    <property type="entry name" value="Creatinase/aminopeptidase-like"/>
</dbReference>
<evidence type="ECO:0000259" key="5">
    <source>
        <dbReference type="Pfam" id="PF01321"/>
    </source>
</evidence>
<dbReference type="Pfam" id="PF00557">
    <property type="entry name" value="Peptidase_M24"/>
    <property type="match status" value="1"/>
</dbReference>
<proteinExistence type="inferred from homology"/>
<dbReference type="Pfam" id="PF01321">
    <property type="entry name" value="Creatinase_N"/>
    <property type="match status" value="1"/>
</dbReference>
<dbReference type="EMBL" id="JBEHCU010008224">
    <property type="protein sequence ID" value="KAL1386730.1"/>
    <property type="molecule type" value="Genomic_DNA"/>
</dbReference>
<evidence type="ECO:0000313" key="8">
    <source>
        <dbReference type="Proteomes" id="UP001562425"/>
    </source>
</evidence>
<feature type="domain" description="Peptidase M24 C-terminal" evidence="6">
    <location>
        <begin position="675"/>
        <end position="738"/>
    </location>
</feature>
<dbReference type="Pfam" id="PF16188">
    <property type="entry name" value="Peptidase_M24_C"/>
    <property type="match status" value="1"/>
</dbReference>
<dbReference type="GO" id="GO:0005737">
    <property type="term" value="C:cytoplasm"/>
    <property type="evidence" value="ECO:0007669"/>
    <property type="project" value="UniProtKB-ARBA"/>
</dbReference>
<protein>
    <recommendedName>
        <fullName evidence="9">Xaa-Pro aminopeptidase</fullName>
    </recommendedName>
</protein>
<evidence type="ECO:0000256" key="3">
    <source>
        <dbReference type="ARBA" id="ARBA00022801"/>
    </source>
</evidence>
<dbReference type="Proteomes" id="UP001562425">
    <property type="component" value="Unassembled WGS sequence"/>
</dbReference>
<keyword evidence="2" id="KW-0479">Metal-binding</keyword>
<feature type="domain" description="Creatinase N-terminal" evidence="5">
    <location>
        <begin position="143"/>
        <end position="264"/>
    </location>
</feature>
<feature type="domain" description="Peptidase M24" evidence="4">
    <location>
        <begin position="449"/>
        <end position="663"/>
    </location>
</feature>
<keyword evidence="8" id="KW-1185">Reference proteome</keyword>
<evidence type="ECO:0000259" key="4">
    <source>
        <dbReference type="Pfam" id="PF00557"/>
    </source>
</evidence>
<name>A0ABD1D1X3_CULPP</name>
<evidence type="ECO:0000313" key="7">
    <source>
        <dbReference type="EMBL" id="KAL1386730.1"/>
    </source>
</evidence>
<comment type="similarity">
    <text evidence="1">Belongs to the peptidase M24B family.</text>
</comment>
<accession>A0ABD1D1X3</accession>
<comment type="caution">
    <text evidence="7">The sequence shown here is derived from an EMBL/GenBank/DDBJ whole genome shotgun (WGS) entry which is preliminary data.</text>
</comment>
<dbReference type="PANTHER" id="PTHR43763">
    <property type="entry name" value="XAA-PRO AMINOPEPTIDASE 1"/>
    <property type="match status" value="1"/>
</dbReference>
<dbReference type="InterPro" id="IPR029149">
    <property type="entry name" value="Creatin/AminoP/Spt16_N"/>
</dbReference>
<dbReference type="AlphaFoldDB" id="A0ABD1D1X3"/>
<dbReference type="Pfam" id="PF16189">
    <property type="entry name" value="Creatinase_N_2"/>
    <property type="match status" value="1"/>
</dbReference>
<evidence type="ECO:0008006" key="9">
    <source>
        <dbReference type="Google" id="ProtNLM"/>
    </source>
</evidence>
<dbReference type="Gene3D" id="3.90.230.10">
    <property type="entry name" value="Creatinase/methionine aminopeptidase superfamily"/>
    <property type="match status" value="1"/>
</dbReference>
<reference evidence="7 8" key="1">
    <citation type="submission" date="2024-05" db="EMBL/GenBank/DDBJ databases">
        <title>Culex pipiens pipiens assembly and annotation.</title>
        <authorList>
            <person name="Alout H."/>
            <person name="Durand T."/>
        </authorList>
    </citation>
    <scope>NUCLEOTIDE SEQUENCE [LARGE SCALE GENOMIC DNA]</scope>
    <source>
        <strain evidence="7">HA-2024</strain>
        <tissue evidence="7">Whole body</tissue>
    </source>
</reference>
<organism evidence="7 8">
    <name type="scientific">Culex pipiens pipiens</name>
    <name type="common">Northern house mosquito</name>
    <dbReference type="NCBI Taxonomy" id="38569"/>
    <lineage>
        <taxon>Eukaryota</taxon>
        <taxon>Metazoa</taxon>
        <taxon>Ecdysozoa</taxon>
        <taxon>Arthropoda</taxon>
        <taxon>Hexapoda</taxon>
        <taxon>Insecta</taxon>
        <taxon>Pterygota</taxon>
        <taxon>Neoptera</taxon>
        <taxon>Endopterygota</taxon>
        <taxon>Diptera</taxon>
        <taxon>Nematocera</taxon>
        <taxon>Culicoidea</taxon>
        <taxon>Culicidae</taxon>
        <taxon>Culicinae</taxon>
        <taxon>Culicini</taxon>
        <taxon>Culex</taxon>
        <taxon>Culex</taxon>
    </lineage>
</organism>
<dbReference type="PANTHER" id="PTHR43763:SF6">
    <property type="entry name" value="XAA-PRO AMINOPEPTIDASE 1"/>
    <property type="match status" value="1"/>
</dbReference>
<dbReference type="GO" id="GO:0046872">
    <property type="term" value="F:metal ion binding"/>
    <property type="evidence" value="ECO:0007669"/>
    <property type="project" value="UniProtKB-KW"/>
</dbReference>
<dbReference type="CDD" id="cd01085">
    <property type="entry name" value="APP"/>
    <property type="match status" value="1"/>
</dbReference>
<dbReference type="Gene3D" id="3.40.350.10">
    <property type="entry name" value="Creatinase/prolidase N-terminal domain"/>
    <property type="match status" value="2"/>
</dbReference>
<dbReference type="GO" id="GO:0004177">
    <property type="term" value="F:aminopeptidase activity"/>
    <property type="evidence" value="ECO:0007669"/>
    <property type="project" value="UniProtKB-ARBA"/>
</dbReference>